<dbReference type="Proteomes" id="UP000037685">
    <property type="component" value="Unassembled WGS sequence"/>
</dbReference>
<dbReference type="AlphaFoldDB" id="A0A0N0U7V7"/>
<dbReference type="PATRIC" id="fig|271.14.peg.500"/>
<evidence type="ECO:0000313" key="2">
    <source>
        <dbReference type="EMBL" id="KOX89253.1"/>
    </source>
</evidence>
<dbReference type="SUPFAM" id="SSF53850">
    <property type="entry name" value="Periplasmic binding protein-like II"/>
    <property type="match status" value="1"/>
</dbReference>
<comment type="caution">
    <text evidence="2">The sequence shown here is derived from an EMBL/GenBank/DDBJ whole genome shotgun (WGS) entry which is preliminary data.</text>
</comment>
<dbReference type="Gene3D" id="3.90.76.10">
    <property type="entry name" value="Dipeptide-binding Protein, Domain 1"/>
    <property type="match status" value="1"/>
</dbReference>
<gene>
    <name evidence="2" type="ORF">BVI061214_00411</name>
</gene>
<dbReference type="EMBL" id="LHCI01000106">
    <property type="protein sequence ID" value="KOX89253.1"/>
    <property type="molecule type" value="Genomic_DNA"/>
</dbReference>
<protein>
    <submittedName>
        <fullName evidence="2">Bacterial extracellular solute-binding protein, family 5 Middle</fullName>
    </submittedName>
</protein>
<evidence type="ECO:0000256" key="1">
    <source>
        <dbReference type="SAM" id="SignalP"/>
    </source>
</evidence>
<evidence type="ECO:0000313" key="3">
    <source>
        <dbReference type="Proteomes" id="UP000037685"/>
    </source>
</evidence>
<proteinExistence type="predicted"/>
<keyword evidence="1" id="KW-0732">Signal</keyword>
<accession>A0A0N0U7V7</accession>
<reference evidence="2 3" key="1">
    <citation type="submission" date="2015-07" db="EMBL/GenBank/DDBJ databases">
        <authorList>
            <person name="Noorani M."/>
        </authorList>
    </citation>
    <scope>NUCLEOTIDE SEQUENCE [LARGE SCALE GENOMIC DNA]</scope>
    <source>
        <strain evidence="3">ATCC 25104 / DSM 625 / JCM 10724 / NBRC 103206 / NCIMB 11243 / YT-1</strain>
    </source>
</reference>
<sequence>MRKVGKLAVLGLTALGLALAGPADNSLIVGASQEPRVLAGDFLSVISNQSIKAEIQNYLFVPFITLNLDGQNTAVLATEVPTTQNGRVRFTDIGQGRKRLEIDITIRPDARWSDGRPITTEDVQFYFEVGKAKGMPVLDPDYWERVNLRVRDARNFTVIFEPAYATDLIGSPIGYAPKHIMGAAWEQVKRQTAGLDPTRDAARLAEIYRKFFTDFSTPAYLNQGKMVYQGFTQNSFLALP</sequence>
<feature type="signal peptide" evidence="1">
    <location>
        <begin position="1"/>
        <end position="20"/>
    </location>
</feature>
<feature type="chain" id="PRO_5005859898" evidence="1">
    <location>
        <begin position="21"/>
        <end position="240"/>
    </location>
</feature>
<name>A0A0N0U7V7_THEAQ</name>
<organism evidence="2 3">
    <name type="scientific">Thermus aquaticus</name>
    <dbReference type="NCBI Taxonomy" id="271"/>
    <lineage>
        <taxon>Bacteria</taxon>
        <taxon>Thermotogati</taxon>
        <taxon>Deinococcota</taxon>
        <taxon>Deinococci</taxon>
        <taxon>Thermales</taxon>
        <taxon>Thermaceae</taxon>
        <taxon>Thermus</taxon>
    </lineage>
</organism>